<dbReference type="InterPro" id="IPR046864">
    <property type="entry name" value="VasX_N"/>
</dbReference>
<sequence length="868" mass="96932">MSQPLCHTCESTGPALLPVRYTVVPDNVSETLPAWAETPEPSAPGYHYALRALRQGFLYVYYASAGLDELDSWDTWSVSEDGALWQNLSAPFGVLPQKTADCHAPTHQSANVEFIVLQDMALYTEIWLAFSPSEWSRETIEYYHNNRAARERRMQCVKPWQWRGVPEGVGIAQATVENLNGVIDYGLGDNNPGKCVLPCNPKATRICGTLEEAPYYKVYYSEVKPQGTLYPWSSKRAGCADTTVRAMQKRGQAKDGTPVSPVLIALHDPIGIAHELAGWSDDIVGAHKIFLDELSIEFMTDSSLNGVENQLRQLRTGHLKERVDDDLKSVVKMAYGAVSAQEYANLRESITRNTIKSDEKAFTRDWGKYTAELNLAKRRAFNQCYAEFCTDIAQKLEQLAQLRVGWLKQSWFITCCQDFHSTRLEDNLNYREAVDYAIASLNVTETGCAYLDALIDEYSALSPENIVWRSLLLNNPEVMKEMDGFLQKMKLNKGNEKPADISAFMKTVTTLSGKLVEAYDKANEALEKPPKSDSTFARAMLHSDRRLVTLGDRFFNFTRLGKVMNSTNEMLSKGLFSVISGVPFDQAVGLSISQLQEGDLFRLQVLEQLKASGTKARLEAKNSYNDKFKEFAESAEGEPVLKKSRIKLLVLFFNGLEYANQLKESKGDIKSHAQVTAAFLSTLSTAMEIVEPMVKHGIENIAAANTIKFIGASAGTVSAALNLGVDISDLISEVCGRRRWQFIGLYGVKIVPDALLTIKAFDSLLGMVVKRTLFSSGGLIAEGVVSAVVWETIAWLCSWQVMLAIFLVEELVTYFSENDLQKWCRGCVFGLEPTGNLKSTQWIYPESQKDKLCEEQRKNFVDAIKDMS</sequence>
<keyword evidence="3" id="KW-1185">Reference proteome</keyword>
<evidence type="ECO:0000313" key="2">
    <source>
        <dbReference type="EMBL" id="QXF35549.1"/>
    </source>
</evidence>
<feature type="domain" description="Toxin VasX N-terminal region" evidence="1">
    <location>
        <begin position="6"/>
        <end position="161"/>
    </location>
</feature>
<gene>
    <name evidence="2" type="ORF">B0X70_21905</name>
</gene>
<dbReference type="InterPro" id="IPR048126">
    <property type="entry name" value="Toxin_VasX"/>
</dbReference>
<dbReference type="RefSeq" id="WP_217470373.1">
    <property type="nucleotide sequence ID" value="NZ_CP020335.1"/>
</dbReference>
<dbReference type="EMBL" id="CP020335">
    <property type="protein sequence ID" value="QXF35549.1"/>
    <property type="molecule type" value="Genomic_DNA"/>
</dbReference>
<organism evidence="2 3">
    <name type="scientific">Photorhabdus akhurstii</name>
    <dbReference type="NCBI Taxonomy" id="171438"/>
    <lineage>
        <taxon>Bacteria</taxon>
        <taxon>Pseudomonadati</taxon>
        <taxon>Pseudomonadota</taxon>
        <taxon>Gammaproteobacteria</taxon>
        <taxon>Enterobacterales</taxon>
        <taxon>Morganellaceae</taxon>
        <taxon>Photorhabdus</taxon>
    </lineage>
</organism>
<accession>A0ABX8LYH0</accession>
<protein>
    <recommendedName>
        <fullName evidence="1">Toxin VasX N-terminal region domain-containing protein</fullName>
    </recommendedName>
</protein>
<reference evidence="2 3" key="1">
    <citation type="submission" date="2017-03" db="EMBL/GenBank/DDBJ databases">
        <title>Genome comparison of Photorhabdus luminescens strain 0813-124 phase variants.</title>
        <authorList>
            <person name="Chien C.-C."/>
            <person name="Chen W.-J."/>
            <person name="Shih M.-C."/>
            <person name="Hsieh F.-C."/>
        </authorList>
    </citation>
    <scope>NUCLEOTIDE SEQUENCE [LARGE SCALE GENOMIC DNA]</scope>
    <source>
        <strain evidence="2 3">0813-124 phase II</strain>
    </source>
</reference>
<evidence type="ECO:0000259" key="1">
    <source>
        <dbReference type="Pfam" id="PF20249"/>
    </source>
</evidence>
<dbReference type="Proteomes" id="UP000693715">
    <property type="component" value="Chromosome"/>
</dbReference>
<dbReference type="CDD" id="cd20707">
    <property type="entry name" value="MIX_III"/>
    <property type="match status" value="1"/>
</dbReference>
<proteinExistence type="predicted"/>
<name>A0ABX8LYH0_9GAMM</name>
<dbReference type="NCBIfam" id="NF041559">
    <property type="entry name" value="BTH_I2691_fam"/>
    <property type="match status" value="1"/>
</dbReference>
<dbReference type="Pfam" id="PF20249">
    <property type="entry name" value="VasX_N"/>
    <property type="match status" value="1"/>
</dbReference>
<evidence type="ECO:0000313" key="3">
    <source>
        <dbReference type="Proteomes" id="UP000693715"/>
    </source>
</evidence>